<reference evidence="2" key="1">
    <citation type="submission" date="2021-03" db="EMBL/GenBank/DDBJ databases">
        <authorList>
            <person name="Bekaert M."/>
        </authorList>
    </citation>
    <scope>NUCLEOTIDE SEQUENCE</scope>
</reference>
<dbReference type="SUPFAM" id="SSF48726">
    <property type="entry name" value="Immunoglobulin"/>
    <property type="match status" value="2"/>
</dbReference>
<dbReference type="OrthoDB" id="6200851at2759"/>
<dbReference type="InterPro" id="IPR013098">
    <property type="entry name" value="Ig_I-set"/>
</dbReference>
<dbReference type="PROSITE" id="PS50835">
    <property type="entry name" value="IG_LIKE"/>
    <property type="match status" value="2"/>
</dbReference>
<comment type="caution">
    <text evidence="2">The sequence shown here is derived from an EMBL/GenBank/DDBJ whole genome shotgun (WGS) entry which is preliminary data.</text>
</comment>
<gene>
    <name evidence="2" type="ORF">MEDL_23629</name>
</gene>
<proteinExistence type="predicted"/>
<dbReference type="AlphaFoldDB" id="A0A8S3RXK6"/>
<dbReference type="Pfam" id="PF07679">
    <property type="entry name" value="I-set"/>
    <property type="match status" value="1"/>
</dbReference>
<sequence>MRKIISERTTYEDITLKCSNKHNCPYCQWQLATSPGQFVDIDASNKHKDQATTVMTIKSVNISDRGSYRCKCYDDSKTYQYSSSITIDLRTEHRLDCGQTGTDYRWKWKNRGFHVFQMRYNTSKYNINTMSQILTLLKVESENNDLNIPNIYIQRSTYNALIGNAIILECTIGQTKLQTRQVLWTRLISDHEINVTGSDSKKYQEGTLQNPNLKISNLDYRDSGEYRCNGWNRNGQNYGVTLLTTGYMLQTCMTELDSRLVDFPGNVSGEKKES</sequence>
<dbReference type="InterPro" id="IPR003598">
    <property type="entry name" value="Ig_sub2"/>
</dbReference>
<evidence type="ECO:0000313" key="3">
    <source>
        <dbReference type="Proteomes" id="UP000683360"/>
    </source>
</evidence>
<dbReference type="InterPro" id="IPR036179">
    <property type="entry name" value="Ig-like_dom_sf"/>
</dbReference>
<dbReference type="Proteomes" id="UP000683360">
    <property type="component" value="Unassembled WGS sequence"/>
</dbReference>
<organism evidence="2 3">
    <name type="scientific">Mytilus edulis</name>
    <name type="common">Blue mussel</name>
    <dbReference type="NCBI Taxonomy" id="6550"/>
    <lineage>
        <taxon>Eukaryota</taxon>
        <taxon>Metazoa</taxon>
        <taxon>Spiralia</taxon>
        <taxon>Lophotrochozoa</taxon>
        <taxon>Mollusca</taxon>
        <taxon>Bivalvia</taxon>
        <taxon>Autobranchia</taxon>
        <taxon>Pteriomorphia</taxon>
        <taxon>Mytilida</taxon>
        <taxon>Mytiloidea</taxon>
        <taxon>Mytilidae</taxon>
        <taxon>Mytilinae</taxon>
        <taxon>Mytilus</taxon>
    </lineage>
</organism>
<dbReference type="Gene3D" id="2.60.40.10">
    <property type="entry name" value="Immunoglobulins"/>
    <property type="match status" value="2"/>
</dbReference>
<dbReference type="InterPro" id="IPR013783">
    <property type="entry name" value="Ig-like_fold"/>
</dbReference>
<name>A0A8S3RXK6_MYTED</name>
<feature type="domain" description="Ig-like" evidence="1">
    <location>
        <begin position="149"/>
        <end position="228"/>
    </location>
</feature>
<evidence type="ECO:0000313" key="2">
    <source>
        <dbReference type="EMBL" id="CAG2209497.1"/>
    </source>
</evidence>
<evidence type="ECO:0000259" key="1">
    <source>
        <dbReference type="PROSITE" id="PS50835"/>
    </source>
</evidence>
<protein>
    <recommendedName>
        <fullName evidence="1">Ig-like domain-containing protein</fullName>
    </recommendedName>
</protein>
<dbReference type="InterPro" id="IPR003599">
    <property type="entry name" value="Ig_sub"/>
</dbReference>
<dbReference type="InterPro" id="IPR007110">
    <property type="entry name" value="Ig-like_dom"/>
</dbReference>
<accession>A0A8S3RXK6</accession>
<keyword evidence="3" id="KW-1185">Reference proteome</keyword>
<dbReference type="SMART" id="SM00409">
    <property type="entry name" value="IG"/>
    <property type="match status" value="2"/>
</dbReference>
<dbReference type="EMBL" id="CAJPWZ010001188">
    <property type="protein sequence ID" value="CAG2209497.1"/>
    <property type="molecule type" value="Genomic_DNA"/>
</dbReference>
<dbReference type="SMART" id="SM00408">
    <property type="entry name" value="IGc2"/>
    <property type="match status" value="1"/>
</dbReference>
<feature type="domain" description="Ig-like" evidence="1">
    <location>
        <begin position="1"/>
        <end position="86"/>
    </location>
</feature>